<comment type="similarity">
    <text evidence="2">Belongs to the sterol desaturase family.</text>
</comment>
<dbReference type="AlphaFoldDB" id="A0A6A4L366"/>
<feature type="non-terminal residue" evidence="8">
    <location>
        <position position="1"/>
    </location>
</feature>
<dbReference type="GO" id="GO:0005506">
    <property type="term" value="F:iron ion binding"/>
    <property type="evidence" value="ECO:0007669"/>
    <property type="project" value="InterPro"/>
</dbReference>
<gene>
    <name evidence="8" type="ORF">C3L33_18637</name>
</gene>
<dbReference type="PANTHER" id="PTHR11863">
    <property type="entry name" value="STEROL DESATURASE"/>
    <property type="match status" value="1"/>
</dbReference>
<dbReference type="OrthoDB" id="408954at2759"/>
<dbReference type="InterPro" id="IPR050307">
    <property type="entry name" value="Sterol_Desaturase_Related"/>
</dbReference>
<dbReference type="GO" id="GO:0016491">
    <property type="term" value="F:oxidoreductase activity"/>
    <property type="evidence" value="ECO:0007669"/>
    <property type="project" value="InterPro"/>
</dbReference>
<dbReference type="InterPro" id="IPR006694">
    <property type="entry name" value="Fatty_acid_hydroxylase"/>
</dbReference>
<feature type="transmembrane region" description="Helical" evidence="6">
    <location>
        <begin position="48"/>
        <end position="66"/>
    </location>
</feature>
<dbReference type="Pfam" id="PF04116">
    <property type="entry name" value="FA_hydroxylase"/>
    <property type="match status" value="1"/>
</dbReference>
<evidence type="ECO:0000256" key="1">
    <source>
        <dbReference type="ARBA" id="ARBA00004370"/>
    </source>
</evidence>
<evidence type="ECO:0000256" key="4">
    <source>
        <dbReference type="ARBA" id="ARBA00022989"/>
    </source>
</evidence>
<protein>
    <recommendedName>
        <fullName evidence="7">Fatty acid hydroxylase domain-containing protein</fullName>
    </recommendedName>
</protein>
<reference evidence="8 9" key="1">
    <citation type="journal article" date="2019" name="Genome Biol. Evol.">
        <title>The Rhododendron genome and chromosomal organization provide insight into shared whole-genome duplications across the heath family (Ericaceae).</title>
        <authorList>
            <person name="Soza V.L."/>
            <person name="Lindsley D."/>
            <person name="Waalkes A."/>
            <person name="Ramage E."/>
            <person name="Patwardhan R.P."/>
            <person name="Burton J.N."/>
            <person name="Adey A."/>
            <person name="Kumar A."/>
            <person name="Qiu R."/>
            <person name="Shendure J."/>
            <person name="Hall B."/>
        </authorList>
    </citation>
    <scope>NUCLEOTIDE SEQUENCE [LARGE SCALE GENOMIC DNA]</scope>
    <source>
        <strain evidence="8">RSF 1966-606</strain>
    </source>
</reference>
<keyword evidence="9" id="KW-1185">Reference proteome</keyword>
<dbReference type="GO" id="GO:0016020">
    <property type="term" value="C:membrane"/>
    <property type="evidence" value="ECO:0007669"/>
    <property type="project" value="UniProtKB-SubCell"/>
</dbReference>
<accession>A0A6A4L366</accession>
<keyword evidence="3 6" id="KW-0812">Transmembrane</keyword>
<evidence type="ECO:0000256" key="6">
    <source>
        <dbReference type="SAM" id="Phobius"/>
    </source>
</evidence>
<evidence type="ECO:0000256" key="2">
    <source>
        <dbReference type="ARBA" id="ARBA00009324"/>
    </source>
</evidence>
<name>A0A6A4L366_9ERIC</name>
<evidence type="ECO:0000313" key="9">
    <source>
        <dbReference type="Proteomes" id="UP000428333"/>
    </source>
</evidence>
<evidence type="ECO:0000256" key="5">
    <source>
        <dbReference type="ARBA" id="ARBA00023136"/>
    </source>
</evidence>
<evidence type="ECO:0000313" key="8">
    <source>
        <dbReference type="EMBL" id="KAE9449467.1"/>
    </source>
</evidence>
<comment type="caution">
    <text evidence="8">The sequence shown here is derived from an EMBL/GenBank/DDBJ whole genome shotgun (WGS) entry which is preliminary data.</text>
</comment>
<comment type="subcellular location">
    <subcellularLocation>
        <location evidence="1">Membrane</location>
    </subcellularLocation>
</comment>
<sequence length="190" mass="21993">MENHDLGRFAEETSLYNRLVLGSLLPGGVWEPLPHFLRTWLRNYVTESLIYLVSGFLWCFYIYYLYPNAFLPKGTCFRTSSFASKNMVSLFVLGMALNPLDGLLQASPHLIPLFLIPTHFRTHLVLLFLEGVWATNLHDCINVKVWPVMGAGYHTIHHITYRHNYGNYTIWMDWVFGTLRPPADDGKKEI</sequence>
<organism evidence="8 9">
    <name type="scientific">Rhododendron williamsianum</name>
    <dbReference type="NCBI Taxonomy" id="262921"/>
    <lineage>
        <taxon>Eukaryota</taxon>
        <taxon>Viridiplantae</taxon>
        <taxon>Streptophyta</taxon>
        <taxon>Embryophyta</taxon>
        <taxon>Tracheophyta</taxon>
        <taxon>Spermatophyta</taxon>
        <taxon>Magnoliopsida</taxon>
        <taxon>eudicotyledons</taxon>
        <taxon>Gunneridae</taxon>
        <taxon>Pentapetalae</taxon>
        <taxon>asterids</taxon>
        <taxon>Ericales</taxon>
        <taxon>Ericaceae</taxon>
        <taxon>Ericoideae</taxon>
        <taxon>Rhodoreae</taxon>
        <taxon>Rhododendron</taxon>
    </lineage>
</organism>
<proteinExistence type="inferred from homology"/>
<keyword evidence="4 6" id="KW-1133">Transmembrane helix</keyword>
<evidence type="ECO:0000259" key="7">
    <source>
        <dbReference type="Pfam" id="PF04116"/>
    </source>
</evidence>
<dbReference type="EMBL" id="QEFC01003172">
    <property type="protein sequence ID" value="KAE9449467.1"/>
    <property type="molecule type" value="Genomic_DNA"/>
</dbReference>
<keyword evidence="5 6" id="KW-0472">Membrane</keyword>
<dbReference type="Proteomes" id="UP000428333">
    <property type="component" value="Linkage Group LG11"/>
</dbReference>
<dbReference type="GO" id="GO:0008610">
    <property type="term" value="P:lipid biosynthetic process"/>
    <property type="evidence" value="ECO:0007669"/>
    <property type="project" value="InterPro"/>
</dbReference>
<feature type="domain" description="Fatty acid hydroxylase" evidence="7">
    <location>
        <begin position="93"/>
        <end position="178"/>
    </location>
</feature>
<evidence type="ECO:0000256" key="3">
    <source>
        <dbReference type="ARBA" id="ARBA00022692"/>
    </source>
</evidence>